<keyword evidence="5" id="KW-1185">Reference proteome</keyword>
<evidence type="ECO:0000256" key="2">
    <source>
        <dbReference type="SAM" id="MobiDB-lite"/>
    </source>
</evidence>
<dbReference type="InterPro" id="IPR029051">
    <property type="entry name" value="DUF4352"/>
</dbReference>
<dbReference type="RefSeq" id="WP_092928310.1">
    <property type="nucleotide sequence ID" value="NZ_FOMZ01000011.1"/>
</dbReference>
<dbReference type="AlphaFoldDB" id="A0A1I1ZRD2"/>
<organism evidence="4 5">
    <name type="scientific">Actinopolyspora alba</name>
    <dbReference type="NCBI Taxonomy" id="673379"/>
    <lineage>
        <taxon>Bacteria</taxon>
        <taxon>Bacillati</taxon>
        <taxon>Actinomycetota</taxon>
        <taxon>Actinomycetes</taxon>
        <taxon>Actinopolysporales</taxon>
        <taxon>Actinopolysporaceae</taxon>
        <taxon>Actinopolyspora</taxon>
        <taxon>Actinopolyspora alba group</taxon>
    </lineage>
</organism>
<feature type="domain" description="DUF4352" evidence="3">
    <location>
        <begin position="97"/>
        <end position="187"/>
    </location>
</feature>
<proteinExistence type="predicted"/>
<feature type="region of interest" description="Disordered" evidence="2">
    <location>
        <begin position="42"/>
        <end position="74"/>
    </location>
</feature>
<keyword evidence="1" id="KW-0732">Signal</keyword>
<gene>
    <name evidence="4" type="ORF">SAMN04487819_11149</name>
</gene>
<reference evidence="5" key="1">
    <citation type="submission" date="2016-10" db="EMBL/GenBank/DDBJ databases">
        <authorList>
            <person name="Varghese N."/>
            <person name="Submissions S."/>
        </authorList>
    </citation>
    <scope>NUCLEOTIDE SEQUENCE [LARGE SCALE GENOMIC DNA]</scope>
    <source>
        <strain evidence="5">DSM 45004</strain>
    </source>
</reference>
<name>A0A1I1ZRD2_9ACTN</name>
<evidence type="ECO:0000313" key="4">
    <source>
        <dbReference type="EMBL" id="SFE32970.1"/>
    </source>
</evidence>
<feature type="compositionally biased region" description="Low complexity" evidence="2">
    <location>
        <begin position="42"/>
        <end position="65"/>
    </location>
</feature>
<evidence type="ECO:0000259" key="3">
    <source>
        <dbReference type="Pfam" id="PF11611"/>
    </source>
</evidence>
<protein>
    <recommendedName>
        <fullName evidence="3">DUF4352 domain-containing protein</fullName>
    </recommendedName>
</protein>
<evidence type="ECO:0000313" key="5">
    <source>
        <dbReference type="Proteomes" id="UP000198716"/>
    </source>
</evidence>
<dbReference type="Gene3D" id="2.60.40.1240">
    <property type="match status" value="1"/>
</dbReference>
<sequence length="196" mass="20496">MSRNTANRNTARGVELGRSPRFTVVAAALLAMTVLGGCATGDESTGSGQSGTGSTSTGVENTTESAGQPTRLSFGRTYTWDGGEAISIAEPSAYTPENEFLRATEGQRYVAFDITVTNKGDDEYNVASAKFTVQHAGQAAQRNYAAGDTLADVQLPPGGDTTFTHVYQIGESAGKLQVSAQPNAFAAETVYFSGKF</sequence>
<dbReference type="Pfam" id="PF11611">
    <property type="entry name" value="DUF4352"/>
    <property type="match status" value="1"/>
</dbReference>
<evidence type="ECO:0000256" key="1">
    <source>
        <dbReference type="ARBA" id="ARBA00022729"/>
    </source>
</evidence>
<dbReference type="EMBL" id="FOMZ01000011">
    <property type="protein sequence ID" value="SFE32970.1"/>
    <property type="molecule type" value="Genomic_DNA"/>
</dbReference>
<dbReference type="InterPro" id="IPR029050">
    <property type="entry name" value="Immunoprotect_excell_Ig-like"/>
</dbReference>
<dbReference type="Proteomes" id="UP000198716">
    <property type="component" value="Unassembled WGS sequence"/>
</dbReference>
<accession>A0A1I1ZRD2</accession>